<sequence precursor="true">MRLIAAVIAALLLASPAVAQDDAAQATATLVADRVYLTGDDTLTAEGAVEVLYKGARLTAEKIVYDSTGDRILITGPIKLIDGQGAVALADSGEMSRDLTEGVLRSARMMLDQQLQLAAVELRRTGGGRYTAFDKVVASSCQVCPSNPVPLWEIRARRVIHDREKRMLYYQHAQFRVSGVPIFYTPRLRMPDPTLDRAPGFLIPRFRTTSALGFGVKLPYFLPLGDSRDVTFTPYLSLSRTQTLEFRYREAFRTGTVEFNGALSDDDIVPGKTRGYLFAEGSFRLPRDFRLDFTLQGVTDDAYLLDYDISETDRLRSGVSVTRTRRNEHIDARLFRYWSIRSGDDNSVLPTWVGDVTFKRRFAPSQLGGEGQITVQSHSLRRSSEIDTDANGDGITDGRDVARATLRGDWRRNWVLANGMVVSTELQATADVYAISQDASYPGTVTRFTPAGAVELRWPWVRYEDRGASQVLEPVVQLVWSPDTADDVPNEDSQVVAFDEGNLFGFNRFPGADRHELGTRLNVGFGWTRHAPGGWSMGVTAGRIFRAEDLGQFTPGSGLDGTASDWLVSARVDSGQGLTVVNRALFDDGLDFSLDELGIAYARDRYAVAASYLWLVEDPIEGRPSPSSELLMNARWDVSRNWRGRISGRYDFEAASAVRAGLGLTYLSECATIDLSLSRRFTSSTSVNPSTDFNVSVVMNGFGTGNDGRRYRRSCSY</sequence>
<organism evidence="3 4">
    <name type="scientific">Albidovulum salinarum</name>
    <dbReference type="NCBI Taxonomy" id="2984153"/>
    <lineage>
        <taxon>Bacteria</taxon>
        <taxon>Pseudomonadati</taxon>
        <taxon>Pseudomonadota</taxon>
        <taxon>Alphaproteobacteria</taxon>
        <taxon>Rhodobacterales</taxon>
        <taxon>Paracoccaceae</taxon>
        <taxon>Albidovulum</taxon>
    </lineage>
</organism>
<comment type="caution">
    <text evidence="3">The sequence shown here is derived from an EMBL/GenBank/DDBJ whole genome shotgun (WGS) entry which is preliminary data.</text>
</comment>
<feature type="domain" description="LptD C-terminal" evidence="2">
    <location>
        <begin position="272"/>
        <end position="642"/>
    </location>
</feature>
<dbReference type="Pfam" id="PF04453">
    <property type="entry name" value="LptD"/>
    <property type="match status" value="1"/>
</dbReference>
<dbReference type="PANTHER" id="PTHR30189">
    <property type="entry name" value="LPS-ASSEMBLY PROTEIN"/>
    <property type="match status" value="1"/>
</dbReference>
<dbReference type="InterPro" id="IPR007543">
    <property type="entry name" value="LptD_C"/>
</dbReference>
<comment type="similarity">
    <text evidence="1">Belongs to the LptD family.</text>
</comment>
<comment type="caution">
    <text evidence="1">Lacks conserved residue(s) required for the propagation of feature annotation.</text>
</comment>
<feature type="chain" id="PRO_5044913866" description="LPS-assembly protein LptD" evidence="1">
    <location>
        <begin position="20"/>
        <end position="717"/>
    </location>
</feature>
<dbReference type="PANTHER" id="PTHR30189:SF1">
    <property type="entry name" value="LPS-ASSEMBLY PROTEIN LPTD"/>
    <property type="match status" value="1"/>
</dbReference>
<comment type="subcellular location">
    <subcellularLocation>
        <location evidence="1">Cell outer membrane</location>
    </subcellularLocation>
</comment>
<name>A0ABT2WXS3_9RHOB</name>
<comment type="subunit">
    <text evidence="1">Component of the lipopolysaccharide transport and assembly complex.</text>
</comment>
<evidence type="ECO:0000313" key="3">
    <source>
        <dbReference type="EMBL" id="MCU9846476.1"/>
    </source>
</evidence>
<protein>
    <recommendedName>
        <fullName evidence="1">LPS-assembly protein LptD</fullName>
    </recommendedName>
</protein>
<gene>
    <name evidence="1 3" type="primary">lptD</name>
    <name evidence="3" type="ORF">OEZ60_00465</name>
</gene>
<evidence type="ECO:0000313" key="4">
    <source>
        <dbReference type="Proteomes" id="UP001209535"/>
    </source>
</evidence>
<evidence type="ECO:0000256" key="1">
    <source>
        <dbReference type="HAMAP-Rule" id="MF_01411"/>
    </source>
</evidence>
<keyword evidence="1" id="KW-0472">Membrane</keyword>
<reference evidence="3 4" key="1">
    <citation type="submission" date="2022-10" db="EMBL/GenBank/DDBJ databases">
        <title>Defluviimonas sp. nov., isolated from ocean surface sediments.</title>
        <authorList>
            <person name="He W."/>
            <person name="Wang L."/>
            <person name="Zhang D.-F."/>
        </authorList>
    </citation>
    <scope>NUCLEOTIDE SEQUENCE [LARGE SCALE GENOMIC DNA]</scope>
    <source>
        <strain evidence="3 4">WL0024</strain>
    </source>
</reference>
<dbReference type="EMBL" id="JAOVQO010000001">
    <property type="protein sequence ID" value="MCU9846476.1"/>
    <property type="molecule type" value="Genomic_DNA"/>
</dbReference>
<keyword evidence="4" id="KW-1185">Reference proteome</keyword>
<proteinExistence type="inferred from homology"/>
<keyword evidence="1" id="KW-0732">Signal</keyword>
<dbReference type="Proteomes" id="UP001209535">
    <property type="component" value="Unassembled WGS sequence"/>
</dbReference>
<dbReference type="HAMAP" id="MF_01411">
    <property type="entry name" value="LPS_assembly_LptD"/>
    <property type="match status" value="1"/>
</dbReference>
<comment type="function">
    <text evidence="1">Involved in the assembly of lipopolysaccharide (LPS) at the surface of the outer membrane.</text>
</comment>
<dbReference type="InterPro" id="IPR050218">
    <property type="entry name" value="LptD"/>
</dbReference>
<dbReference type="RefSeq" id="WP_263332099.1">
    <property type="nucleotide sequence ID" value="NZ_JAOVQO010000001.1"/>
</dbReference>
<evidence type="ECO:0000259" key="2">
    <source>
        <dbReference type="Pfam" id="PF04453"/>
    </source>
</evidence>
<keyword evidence="1" id="KW-0998">Cell outer membrane</keyword>
<accession>A0ABT2WXS3</accession>
<feature type="signal peptide" evidence="1">
    <location>
        <begin position="1"/>
        <end position="19"/>
    </location>
</feature>
<dbReference type="InterPro" id="IPR020889">
    <property type="entry name" value="LipoPS_assembly_LptD"/>
</dbReference>